<evidence type="ECO:0000313" key="3">
    <source>
        <dbReference type="Proteomes" id="UP000228503"/>
    </source>
</evidence>
<keyword evidence="1" id="KW-1133">Transmembrane helix</keyword>
<organism evidence="2 3">
    <name type="scientific">Candidatus Roizmanbacteria bacterium CG_4_10_14_0_2_um_filter_39_13</name>
    <dbReference type="NCBI Taxonomy" id="1974825"/>
    <lineage>
        <taxon>Bacteria</taxon>
        <taxon>Candidatus Roizmaniibacteriota</taxon>
    </lineage>
</organism>
<feature type="transmembrane region" description="Helical" evidence="1">
    <location>
        <begin position="12"/>
        <end position="34"/>
    </location>
</feature>
<accession>A0A2M7TWC7</accession>
<evidence type="ECO:0000313" key="2">
    <source>
        <dbReference type="EMBL" id="PIZ62131.1"/>
    </source>
</evidence>
<proteinExistence type="predicted"/>
<comment type="caution">
    <text evidence="2">The sequence shown here is derived from an EMBL/GenBank/DDBJ whole genome shotgun (WGS) entry which is preliminary data.</text>
</comment>
<protein>
    <submittedName>
        <fullName evidence="2">Uncharacterized protein</fullName>
    </submittedName>
</protein>
<name>A0A2M7TWC7_9BACT</name>
<keyword evidence="1" id="KW-0812">Transmembrane</keyword>
<reference evidence="3" key="1">
    <citation type="submission" date="2017-09" db="EMBL/GenBank/DDBJ databases">
        <title>Depth-based differentiation of microbial function through sediment-hosted aquifers and enrichment of novel symbionts in the deep terrestrial subsurface.</title>
        <authorList>
            <person name="Probst A.J."/>
            <person name="Ladd B."/>
            <person name="Jarett J.K."/>
            <person name="Geller-Mcgrath D.E."/>
            <person name="Sieber C.M.K."/>
            <person name="Emerson J.B."/>
            <person name="Anantharaman K."/>
            <person name="Thomas B.C."/>
            <person name="Malmstrom R."/>
            <person name="Stieglmeier M."/>
            <person name="Klingl A."/>
            <person name="Woyke T."/>
            <person name="Ryan C.M."/>
            <person name="Banfield J.F."/>
        </authorList>
    </citation>
    <scope>NUCLEOTIDE SEQUENCE [LARGE SCALE GENOMIC DNA]</scope>
</reference>
<feature type="transmembrane region" description="Helical" evidence="1">
    <location>
        <begin position="40"/>
        <end position="59"/>
    </location>
</feature>
<dbReference type="Proteomes" id="UP000228503">
    <property type="component" value="Unassembled WGS sequence"/>
</dbReference>
<sequence length="65" mass="7162">MENKTENKKRKKLDISITPLRLAVTIGGLALIALNEFYMWNIPGLGFLVPLAIMGSVFLTQGQGE</sequence>
<evidence type="ECO:0000256" key="1">
    <source>
        <dbReference type="SAM" id="Phobius"/>
    </source>
</evidence>
<dbReference type="AlphaFoldDB" id="A0A2M7TWC7"/>
<gene>
    <name evidence="2" type="ORF">COY16_05170</name>
</gene>
<dbReference type="EMBL" id="PFOB01000065">
    <property type="protein sequence ID" value="PIZ62131.1"/>
    <property type="molecule type" value="Genomic_DNA"/>
</dbReference>
<keyword evidence="1" id="KW-0472">Membrane</keyword>